<gene>
    <name evidence="2" type="ORF">DQQ10_04020</name>
</gene>
<dbReference type="EMBL" id="QMFY01000001">
    <property type="protein sequence ID" value="RAW03259.1"/>
    <property type="molecule type" value="Genomic_DNA"/>
</dbReference>
<proteinExistence type="predicted"/>
<evidence type="ECO:0000313" key="2">
    <source>
        <dbReference type="EMBL" id="RAW03259.1"/>
    </source>
</evidence>
<comment type="caution">
    <text evidence="2">The sequence shown here is derived from an EMBL/GenBank/DDBJ whole genome shotgun (WGS) entry which is preliminary data.</text>
</comment>
<keyword evidence="3" id="KW-1185">Reference proteome</keyword>
<dbReference type="OrthoDB" id="960751at2"/>
<organism evidence="2 3">
    <name type="scientific">Pseudochryseolinea flava</name>
    <dbReference type="NCBI Taxonomy" id="2059302"/>
    <lineage>
        <taxon>Bacteria</taxon>
        <taxon>Pseudomonadati</taxon>
        <taxon>Bacteroidota</taxon>
        <taxon>Cytophagia</taxon>
        <taxon>Cytophagales</taxon>
        <taxon>Fulvivirgaceae</taxon>
        <taxon>Pseudochryseolinea</taxon>
    </lineage>
</organism>
<dbReference type="AlphaFoldDB" id="A0A364YA96"/>
<feature type="signal peptide" evidence="1">
    <location>
        <begin position="1"/>
        <end position="19"/>
    </location>
</feature>
<accession>A0A364YA96</accession>
<dbReference type="Proteomes" id="UP000251889">
    <property type="component" value="Unassembled WGS sequence"/>
</dbReference>
<keyword evidence="1" id="KW-0732">Signal</keyword>
<protein>
    <submittedName>
        <fullName evidence="2">Uncharacterized protein</fullName>
    </submittedName>
</protein>
<feature type="chain" id="PRO_5016827220" evidence="1">
    <location>
        <begin position="20"/>
        <end position="328"/>
    </location>
</feature>
<evidence type="ECO:0000256" key="1">
    <source>
        <dbReference type="SAM" id="SignalP"/>
    </source>
</evidence>
<name>A0A364YA96_9BACT</name>
<evidence type="ECO:0000313" key="3">
    <source>
        <dbReference type="Proteomes" id="UP000251889"/>
    </source>
</evidence>
<dbReference type="RefSeq" id="WP_112745474.1">
    <property type="nucleotide sequence ID" value="NZ_QMFY01000001.1"/>
</dbReference>
<sequence length="328" mass="37179">MRFFIIALFLSVNVFGQSAAENIQWIDQLNLSGGFPEKLLSTRTAVFYDYRFNAKDRTDAQSYFQRTGIDAVVYFQLDMLKAGADPSRAFSDFLMKREIQNLVFMEIRDDATYRLTVTLFNGKETIVDPKQNAWSTSNKVWTEALKTMYRSVGGLKKTNLLINDFPEMDGKVEPIVGRRNEFYAIDLKVDPLAVPKTGDAAVDAAVEEIFKANYPLKYKMTEPGLTEKELRKQGSLYALCYIKCRAAAAKELLGYDMTKSESALVSVTYSSGQAQLKNIPSNTVVYKFYFKHIDSGNVFLGTKWDADYTFEQALLNQLKGLKAELKLN</sequence>
<reference evidence="2 3" key="1">
    <citation type="submission" date="2018-06" db="EMBL/GenBank/DDBJ databases">
        <title>Chryseolinea flavus sp. nov., a member of the phylum Bacteroidetes isolated from soil.</title>
        <authorList>
            <person name="Li Y."/>
            <person name="Wang J."/>
        </authorList>
    </citation>
    <scope>NUCLEOTIDE SEQUENCE [LARGE SCALE GENOMIC DNA]</scope>
    <source>
        <strain evidence="2 3">SDU1-6</strain>
    </source>
</reference>